<dbReference type="EMBL" id="FOVK01000003">
    <property type="protein sequence ID" value="SFN61633.1"/>
    <property type="molecule type" value="Genomic_DNA"/>
</dbReference>
<dbReference type="InterPro" id="IPR052984">
    <property type="entry name" value="UPF0421"/>
</dbReference>
<dbReference type="RefSeq" id="WP_177213472.1">
    <property type="nucleotide sequence ID" value="NZ_FOVK01000003.1"/>
</dbReference>
<feature type="transmembrane region" description="Helical" evidence="6">
    <location>
        <begin position="20"/>
        <end position="44"/>
    </location>
</feature>
<reference evidence="8 9" key="1">
    <citation type="submission" date="2016-10" db="EMBL/GenBank/DDBJ databases">
        <authorList>
            <person name="de Groot N.N."/>
        </authorList>
    </citation>
    <scope>NUCLEOTIDE SEQUENCE [LARGE SCALE GENOMIC DNA]</scope>
    <source>
        <strain evidence="8 9">ML2</strain>
    </source>
</reference>
<comment type="subcellular location">
    <subcellularLocation>
        <location evidence="1">Cell membrane</location>
        <topology evidence="1">Multi-pass membrane protein</topology>
    </subcellularLocation>
</comment>
<evidence type="ECO:0000256" key="4">
    <source>
        <dbReference type="ARBA" id="ARBA00022989"/>
    </source>
</evidence>
<protein>
    <submittedName>
        <fullName evidence="8">Uncharacterized membrane protein YgaE, UPF0421/DUF939 family</fullName>
    </submittedName>
</protein>
<organism evidence="8 9">
    <name type="scientific">Proteiniclasticum ruminis</name>
    <dbReference type="NCBI Taxonomy" id="398199"/>
    <lineage>
        <taxon>Bacteria</taxon>
        <taxon>Bacillati</taxon>
        <taxon>Bacillota</taxon>
        <taxon>Clostridia</taxon>
        <taxon>Eubacteriales</taxon>
        <taxon>Clostridiaceae</taxon>
        <taxon>Proteiniclasticum</taxon>
    </lineage>
</organism>
<sequence>MKLRKYVGYRTFKTAIGATLAVLIAQYVGLSYAVSAGVITVLSVQSTKRKSIEIALRRLGSTTLALAVAVVVFLLFGYSAWSFGIYLLLFIPTAAALNLNEGIVPSTVLVTHLLVEESVAFSWILNEYGILIIGAGIALLLNTYMPSVEKDIRAAQKEVEELFRAILLSFSRSILTQKKDGEAEALLQRLDATLKRGMDKAQRLASNYLSESFVYYVRYMEMRIKQYEVLKIMSDHLNHVTRYYEQNRLVASLSELVSDQFHEINTAKELMDDLCDYLEIFRSQDLPKTREEFENRSSLYQYIRDLQRLLEIKKKFSETLSEYDKETFWKQKKDGAA</sequence>
<dbReference type="Pfam" id="PF11728">
    <property type="entry name" value="ArAE_1_C"/>
    <property type="match status" value="1"/>
</dbReference>
<evidence type="ECO:0000259" key="7">
    <source>
        <dbReference type="Pfam" id="PF11728"/>
    </source>
</evidence>
<evidence type="ECO:0000313" key="8">
    <source>
        <dbReference type="EMBL" id="SFN61633.1"/>
    </source>
</evidence>
<evidence type="ECO:0000256" key="2">
    <source>
        <dbReference type="ARBA" id="ARBA00022475"/>
    </source>
</evidence>
<dbReference type="AlphaFoldDB" id="A0A1I5AGS5"/>
<evidence type="ECO:0000313" key="9">
    <source>
        <dbReference type="Proteomes" id="UP000181899"/>
    </source>
</evidence>
<dbReference type="eggNOG" id="COG4129">
    <property type="taxonomic scope" value="Bacteria"/>
</dbReference>
<evidence type="ECO:0000256" key="3">
    <source>
        <dbReference type="ARBA" id="ARBA00022692"/>
    </source>
</evidence>
<keyword evidence="4 6" id="KW-1133">Transmembrane helix</keyword>
<accession>A0A1I5AGS5</accession>
<dbReference type="PANTHER" id="PTHR40064:SF1">
    <property type="entry name" value="MEMBRANE PROTEIN"/>
    <property type="match status" value="1"/>
</dbReference>
<dbReference type="PANTHER" id="PTHR40064">
    <property type="entry name" value="MEMBRANE PROTEIN-RELATED"/>
    <property type="match status" value="1"/>
</dbReference>
<keyword evidence="2" id="KW-1003">Cell membrane</keyword>
<keyword evidence="9" id="KW-1185">Reference proteome</keyword>
<dbReference type="Proteomes" id="UP000181899">
    <property type="component" value="Unassembled WGS sequence"/>
</dbReference>
<dbReference type="Gene3D" id="1.20.120.940">
    <property type="entry name" value="Putative aromatic acid exporter, C-terminal domain"/>
    <property type="match status" value="1"/>
</dbReference>
<gene>
    <name evidence="8" type="ORF">SAMN04488695_10319</name>
</gene>
<keyword evidence="5 6" id="KW-0472">Membrane</keyword>
<feature type="transmembrane region" description="Helical" evidence="6">
    <location>
        <begin position="64"/>
        <end position="91"/>
    </location>
</feature>
<dbReference type="Pfam" id="PF06081">
    <property type="entry name" value="ArAE_1"/>
    <property type="match status" value="1"/>
</dbReference>
<dbReference type="GO" id="GO:0005886">
    <property type="term" value="C:plasma membrane"/>
    <property type="evidence" value="ECO:0007669"/>
    <property type="project" value="UniProtKB-SubCell"/>
</dbReference>
<evidence type="ECO:0000256" key="5">
    <source>
        <dbReference type="ARBA" id="ARBA00023136"/>
    </source>
</evidence>
<feature type="domain" description="Putative aromatic acid exporter C-terminal" evidence="7">
    <location>
        <begin position="149"/>
        <end position="314"/>
    </location>
</feature>
<dbReference type="InterPro" id="IPR010343">
    <property type="entry name" value="ArAE_1"/>
</dbReference>
<dbReference type="InterPro" id="IPR038323">
    <property type="entry name" value="ArAE_1_C_sf"/>
</dbReference>
<name>A0A1I5AGS5_9CLOT</name>
<keyword evidence="3 6" id="KW-0812">Transmembrane</keyword>
<evidence type="ECO:0000256" key="6">
    <source>
        <dbReference type="SAM" id="Phobius"/>
    </source>
</evidence>
<evidence type="ECO:0000256" key="1">
    <source>
        <dbReference type="ARBA" id="ARBA00004651"/>
    </source>
</evidence>
<proteinExistence type="predicted"/>
<dbReference type="InterPro" id="IPR021062">
    <property type="entry name" value="ArAE_1_C"/>
</dbReference>
<dbReference type="STRING" id="398199.SAMN05421804_103168"/>
<feature type="transmembrane region" description="Helical" evidence="6">
    <location>
        <begin position="120"/>
        <end position="141"/>
    </location>
</feature>